<dbReference type="InterPro" id="IPR001845">
    <property type="entry name" value="HTH_ArsR_DNA-bd_dom"/>
</dbReference>
<evidence type="ECO:0000256" key="3">
    <source>
        <dbReference type="ARBA" id="ARBA00023163"/>
    </source>
</evidence>
<evidence type="ECO:0000313" key="5">
    <source>
        <dbReference type="EMBL" id="SFS04623.1"/>
    </source>
</evidence>
<keyword evidence="6" id="KW-1185">Reference proteome</keyword>
<dbReference type="OrthoDB" id="9790747at2"/>
<dbReference type="PANTHER" id="PTHR33154:SF33">
    <property type="entry name" value="TRANSCRIPTIONAL REPRESSOR SDPR"/>
    <property type="match status" value="1"/>
</dbReference>
<proteinExistence type="predicted"/>
<dbReference type="GO" id="GO:0003700">
    <property type="term" value="F:DNA-binding transcription factor activity"/>
    <property type="evidence" value="ECO:0007669"/>
    <property type="project" value="InterPro"/>
</dbReference>
<evidence type="ECO:0000256" key="2">
    <source>
        <dbReference type="ARBA" id="ARBA00023125"/>
    </source>
</evidence>
<protein>
    <submittedName>
        <fullName evidence="5">Transcriptional regulator, ArsR family</fullName>
    </submittedName>
</protein>
<dbReference type="EMBL" id="FOZM01000001">
    <property type="protein sequence ID" value="SFS04623.1"/>
    <property type="molecule type" value="Genomic_DNA"/>
</dbReference>
<dbReference type="SMART" id="SM00418">
    <property type="entry name" value="HTH_ARSR"/>
    <property type="match status" value="1"/>
</dbReference>
<dbReference type="InterPro" id="IPR051081">
    <property type="entry name" value="HTH_MetalResp_TranReg"/>
</dbReference>
<evidence type="ECO:0000313" key="6">
    <source>
        <dbReference type="Proteomes" id="UP000198926"/>
    </source>
</evidence>
<dbReference type="Proteomes" id="UP000198926">
    <property type="component" value="Unassembled WGS sequence"/>
</dbReference>
<dbReference type="SUPFAM" id="SSF46785">
    <property type="entry name" value="Winged helix' DNA-binding domain"/>
    <property type="match status" value="1"/>
</dbReference>
<dbReference type="InterPro" id="IPR011991">
    <property type="entry name" value="ArsR-like_HTH"/>
</dbReference>
<evidence type="ECO:0000259" key="4">
    <source>
        <dbReference type="PROSITE" id="PS50987"/>
    </source>
</evidence>
<evidence type="ECO:0000256" key="1">
    <source>
        <dbReference type="ARBA" id="ARBA00023015"/>
    </source>
</evidence>
<dbReference type="PROSITE" id="PS50987">
    <property type="entry name" value="HTH_ARSR_2"/>
    <property type="match status" value="1"/>
</dbReference>
<keyword evidence="2" id="KW-0238">DNA-binding</keyword>
<dbReference type="Gene3D" id="1.10.10.10">
    <property type="entry name" value="Winged helix-like DNA-binding domain superfamily/Winged helix DNA-binding domain"/>
    <property type="match status" value="1"/>
</dbReference>
<dbReference type="InterPro" id="IPR036388">
    <property type="entry name" value="WH-like_DNA-bd_sf"/>
</dbReference>
<name>A0A1I6LMH6_9RHOB</name>
<sequence>MDYEDAITALADPTRREIINRLRGGPLPVSAIAADMAVSRPAVSQHLRVLSDAGLLNVTPQGNRRLYFIAPEGVDQLRRYLDTLWDDALGAFERAAREKAKGGSK</sequence>
<dbReference type="RefSeq" id="WP_110577545.1">
    <property type="nucleotide sequence ID" value="NZ_FOZM01000001.1"/>
</dbReference>
<accession>A0A1I6LMH6</accession>
<dbReference type="PANTHER" id="PTHR33154">
    <property type="entry name" value="TRANSCRIPTIONAL REGULATOR, ARSR FAMILY"/>
    <property type="match status" value="1"/>
</dbReference>
<dbReference type="InterPro" id="IPR036390">
    <property type="entry name" value="WH_DNA-bd_sf"/>
</dbReference>
<dbReference type="GO" id="GO:0003677">
    <property type="term" value="F:DNA binding"/>
    <property type="evidence" value="ECO:0007669"/>
    <property type="project" value="UniProtKB-KW"/>
</dbReference>
<keyword evidence="3" id="KW-0804">Transcription</keyword>
<dbReference type="CDD" id="cd00090">
    <property type="entry name" value="HTH_ARSR"/>
    <property type="match status" value="1"/>
</dbReference>
<dbReference type="AlphaFoldDB" id="A0A1I6LMH6"/>
<dbReference type="Pfam" id="PF12840">
    <property type="entry name" value="HTH_20"/>
    <property type="match status" value="1"/>
</dbReference>
<organism evidence="5 6">
    <name type="scientific">Yoonia litorea</name>
    <dbReference type="NCBI Taxonomy" id="1123755"/>
    <lineage>
        <taxon>Bacteria</taxon>
        <taxon>Pseudomonadati</taxon>
        <taxon>Pseudomonadota</taxon>
        <taxon>Alphaproteobacteria</taxon>
        <taxon>Rhodobacterales</taxon>
        <taxon>Paracoccaceae</taxon>
        <taxon>Yoonia</taxon>
    </lineage>
</organism>
<gene>
    <name evidence="5" type="ORF">SAMN05444714_0695</name>
</gene>
<feature type="domain" description="HTH arsR-type" evidence="4">
    <location>
        <begin position="1"/>
        <end position="89"/>
    </location>
</feature>
<reference evidence="5 6" key="1">
    <citation type="submission" date="2016-10" db="EMBL/GenBank/DDBJ databases">
        <authorList>
            <person name="de Groot N.N."/>
        </authorList>
    </citation>
    <scope>NUCLEOTIDE SEQUENCE [LARGE SCALE GENOMIC DNA]</scope>
    <source>
        <strain evidence="5 6">DSM 29433</strain>
    </source>
</reference>
<dbReference type="STRING" id="1123755.SAMN05444714_0695"/>
<dbReference type="PRINTS" id="PR00778">
    <property type="entry name" value="HTHARSR"/>
</dbReference>
<keyword evidence="1" id="KW-0805">Transcription regulation</keyword>
<dbReference type="NCBIfam" id="NF033788">
    <property type="entry name" value="HTH_metalloreg"/>
    <property type="match status" value="1"/>
</dbReference>